<evidence type="ECO:0000313" key="2">
    <source>
        <dbReference type="Proteomes" id="UP000593577"/>
    </source>
</evidence>
<proteinExistence type="predicted"/>
<dbReference type="EMBL" id="JABFAA010138827">
    <property type="protein sequence ID" value="MBA0700929.1"/>
    <property type="molecule type" value="Genomic_DNA"/>
</dbReference>
<reference evidence="1 2" key="1">
    <citation type="journal article" date="2019" name="Genome Biol. Evol.">
        <title>Insights into the evolution of the New World diploid cottons (Gossypium, subgenus Houzingenia) based on genome sequencing.</title>
        <authorList>
            <person name="Grover C.E."/>
            <person name="Arick M.A. 2nd"/>
            <person name="Thrash A."/>
            <person name="Conover J.L."/>
            <person name="Sanders W.S."/>
            <person name="Peterson D.G."/>
            <person name="Frelichowski J.E."/>
            <person name="Scheffler J.A."/>
            <person name="Scheffler B.E."/>
            <person name="Wendel J.F."/>
        </authorList>
    </citation>
    <scope>NUCLEOTIDE SEQUENCE [LARGE SCALE GENOMIC DNA]</scope>
    <source>
        <strain evidence="1">185</strain>
        <tissue evidence="1">Leaf</tissue>
    </source>
</reference>
<accession>A0A7J8YPL3</accession>
<dbReference type="AlphaFoldDB" id="A0A7J8YPL3"/>
<protein>
    <submittedName>
        <fullName evidence="1">Uncharacterized protein</fullName>
    </submittedName>
</protein>
<organism evidence="1 2">
    <name type="scientific">Gossypium aridum</name>
    <name type="common">American cotton</name>
    <name type="synonym">Erioxylum aridum</name>
    <dbReference type="NCBI Taxonomy" id="34290"/>
    <lineage>
        <taxon>Eukaryota</taxon>
        <taxon>Viridiplantae</taxon>
        <taxon>Streptophyta</taxon>
        <taxon>Embryophyta</taxon>
        <taxon>Tracheophyta</taxon>
        <taxon>Spermatophyta</taxon>
        <taxon>Magnoliopsida</taxon>
        <taxon>eudicotyledons</taxon>
        <taxon>Gunneridae</taxon>
        <taxon>Pentapetalae</taxon>
        <taxon>rosids</taxon>
        <taxon>malvids</taxon>
        <taxon>Malvales</taxon>
        <taxon>Malvaceae</taxon>
        <taxon>Malvoideae</taxon>
        <taxon>Gossypium</taxon>
    </lineage>
</organism>
<feature type="non-terminal residue" evidence="1">
    <location>
        <position position="1"/>
    </location>
</feature>
<name>A0A7J8YPL3_GOSAI</name>
<sequence>ISFQHNIGRRKDLEDSPKFESWNLSENRFLFEERITT</sequence>
<evidence type="ECO:0000313" key="1">
    <source>
        <dbReference type="EMBL" id="MBA0700929.1"/>
    </source>
</evidence>
<comment type="caution">
    <text evidence="1">The sequence shown here is derived from an EMBL/GenBank/DDBJ whole genome shotgun (WGS) entry which is preliminary data.</text>
</comment>
<dbReference type="Proteomes" id="UP000593577">
    <property type="component" value="Unassembled WGS sequence"/>
</dbReference>
<gene>
    <name evidence="1" type="ORF">Goari_026868</name>
</gene>
<keyword evidence="2" id="KW-1185">Reference proteome</keyword>